<sequence>MLRLDNNDISYNGAHACIDFLRGALALNSDKMDGATAMLCLTVNGVDSLPESYREYKDLIAPVSYISSLRTED</sequence>
<evidence type="ECO:0000313" key="2">
    <source>
        <dbReference type="Proteomes" id="UP000220639"/>
    </source>
</evidence>
<dbReference type="EMBL" id="FZTC01000020">
    <property type="protein sequence ID" value="SNU36185.1"/>
    <property type="molecule type" value="Genomic_DNA"/>
</dbReference>
<dbReference type="AlphaFoldDB" id="A0A285B5L7"/>
<accession>A0A285B5L7</accession>
<gene>
    <name evidence="1" type="ORF">KOSB73_270085</name>
</gene>
<evidence type="ECO:0000313" key="1">
    <source>
        <dbReference type="EMBL" id="SNU36185.1"/>
    </source>
</evidence>
<dbReference type="Proteomes" id="UP000220639">
    <property type="component" value="Unassembled WGS sequence"/>
</dbReference>
<name>A0A285B5L7_9ENTR</name>
<organism evidence="1 2">
    <name type="scientific">Klebsiella grimontii</name>
    <dbReference type="NCBI Taxonomy" id="2058152"/>
    <lineage>
        <taxon>Bacteria</taxon>
        <taxon>Pseudomonadati</taxon>
        <taxon>Pseudomonadota</taxon>
        <taxon>Gammaproteobacteria</taxon>
        <taxon>Enterobacterales</taxon>
        <taxon>Enterobacteriaceae</taxon>
        <taxon>Klebsiella/Raoultella group</taxon>
        <taxon>Klebsiella</taxon>
    </lineage>
</organism>
<dbReference type="RefSeq" id="WP_004138532.1">
    <property type="nucleotide sequence ID" value="NZ_CABGKM010000001.1"/>
</dbReference>
<proteinExistence type="predicted"/>
<protein>
    <submittedName>
        <fullName evidence="1">Uncharacterized protein</fullName>
    </submittedName>
</protein>
<reference evidence="2" key="1">
    <citation type="submission" date="2017-08" db="EMBL/GenBank/DDBJ databases">
        <authorList>
            <person name="Brisse S."/>
        </authorList>
    </citation>
    <scope>NUCLEOTIDE SEQUENCE [LARGE SCALE GENOMIC DNA]</scope>
    <source>
        <strain evidence="2">06D021</strain>
    </source>
</reference>